<dbReference type="EMBL" id="QEXO01000003">
    <property type="protein sequence ID" value="PWE13819.1"/>
    <property type="molecule type" value="Genomic_DNA"/>
</dbReference>
<organism evidence="4 5">
    <name type="scientific">Alcaligenes faecalis</name>
    <dbReference type="NCBI Taxonomy" id="511"/>
    <lineage>
        <taxon>Bacteria</taxon>
        <taxon>Pseudomonadati</taxon>
        <taxon>Pseudomonadota</taxon>
        <taxon>Betaproteobacteria</taxon>
        <taxon>Burkholderiales</taxon>
        <taxon>Alcaligenaceae</taxon>
        <taxon>Alcaligenes</taxon>
    </lineage>
</organism>
<dbReference type="GO" id="GO:0005737">
    <property type="term" value="C:cytoplasm"/>
    <property type="evidence" value="ECO:0007669"/>
    <property type="project" value="UniProtKB-SubCell"/>
</dbReference>
<evidence type="ECO:0000313" key="4">
    <source>
        <dbReference type="EMBL" id="PWE13819.1"/>
    </source>
</evidence>
<dbReference type="PANTHER" id="PTHR38693:SF1">
    <property type="entry name" value="UBIQUINONE BIOSYNTHESIS ACCESSORY FACTOR UBIJ"/>
    <property type="match status" value="1"/>
</dbReference>
<dbReference type="RefSeq" id="WP_109089159.1">
    <property type="nucleotide sequence ID" value="NZ_QEXO01000003.1"/>
</dbReference>
<name>A0A2U2BII6_ALCFA</name>
<dbReference type="HAMAP" id="MF_02215">
    <property type="entry name" value="UbiJ"/>
    <property type="match status" value="1"/>
</dbReference>
<dbReference type="GO" id="GO:0006744">
    <property type="term" value="P:ubiquinone biosynthetic process"/>
    <property type="evidence" value="ECO:0007669"/>
    <property type="project" value="UniProtKB-UniRule"/>
</dbReference>
<comment type="caution">
    <text evidence="4">The sequence shown here is derived from an EMBL/GenBank/DDBJ whole genome shotgun (WGS) entry which is preliminary data.</text>
</comment>
<dbReference type="Pfam" id="PF02036">
    <property type="entry name" value="SCP2"/>
    <property type="match status" value="1"/>
</dbReference>
<keyword evidence="2" id="KW-0175">Coiled coil</keyword>
<proteinExistence type="inferred from homology"/>
<comment type="pathway">
    <text evidence="1">Cofactor biosynthesis; ubiquinone biosynthesis.</text>
</comment>
<comment type="subcellular location">
    <subcellularLocation>
        <location evidence="1">Cytoplasm</location>
    </subcellularLocation>
</comment>
<feature type="domain" description="SCP2" evidence="3">
    <location>
        <begin position="20"/>
        <end position="115"/>
    </location>
</feature>
<dbReference type="PANTHER" id="PTHR38693">
    <property type="entry name" value="UBIQUINONE BIOSYNTHESIS PROTEIN UBIJ"/>
    <property type="match status" value="1"/>
</dbReference>
<accession>A0A2U2BII6</accession>
<keyword evidence="1" id="KW-0831">Ubiquinone biosynthesis</keyword>
<reference evidence="4 5" key="1">
    <citation type="submission" date="2018-05" db="EMBL/GenBank/DDBJ databases">
        <title>Genome Sequence of an Efficient Indole-Degrading Bacterium, Alcaligenes sp.YBY.</title>
        <authorList>
            <person name="Yang B."/>
        </authorList>
    </citation>
    <scope>NUCLEOTIDE SEQUENCE [LARGE SCALE GENOMIC DNA]</scope>
    <source>
        <strain evidence="4 5">YBY</strain>
    </source>
</reference>
<gene>
    <name evidence="1" type="primary">ubiJ</name>
    <name evidence="4" type="ORF">DF183_11660</name>
</gene>
<evidence type="ECO:0000259" key="3">
    <source>
        <dbReference type="Pfam" id="PF02036"/>
    </source>
</evidence>
<dbReference type="AlphaFoldDB" id="A0A2U2BII6"/>
<sequence>MDMLGIPSFLEPGAVGVRLLNALLDREDWARERLRSYAGKTVSLIVGRLQLVYTISSQGKLEQGHPAVVPDVTLTLPQDKLPELPQILQDGDFSRVAQLMHVQGEAGLANLVSDLAANLRWDAEHDLAKIVGDVMAVRLFSGARRAFSGLRDLGQRLAGNASEYLTEESALLVTQPELERLREQSTILAQRLDELDQRLNRLDARRRES</sequence>
<feature type="coiled-coil region" evidence="2">
    <location>
        <begin position="178"/>
        <end position="205"/>
    </location>
</feature>
<dbReference type="InterPro" id="IPR003033">
    <property type="entry name" value="SCP2_sterol-bd_dom"/>
</dbReference>
<dbReference type="InterPro" id="IPR038989">
    <property type="entry name" value="UbiJ"/>
</dbReference>
<evidence type="ECO:0000256" key="2">
    <source>
        <dbReference type="SAM" id="Coils"/>
    </source>
</evidence>
<protein>
    <recommendedName>
        <fullName evidence="1">Ubiquinone biosynthesis accessory factor UbiJ</fullName>
    </recommendedName>
</protein>
<comment type="function">
    <text evidence="1">Required for ubiquinone (coenzyme Q) biosynthesis. Binds hydrophobic ubiquinone biosynthetic intermediates via its SCP2 domain and is essential for the stability of the Ubi complex. May constitute a docking platform where Ubi enzymes assemble and access their SCP2-bound polyprenyl substrates.</text>
</comment>
<reference evidence="4 5" key="2">
    <citation type="submission" date="2018-05" db="EMBL/GenBank/DDBJ databases">
        <authorList>
            <person name="Lanie J.A."/>
            <person name="Ng W.-L."/>
            <person name="Kazmierczak K.M."/>
            <person name="Andrzejewski T.M."/>
            <person name="Davidsen T.M."/>
            <person name="Wayne K.J."/>
            <person name="Tettelin H."/>
            <person name="Glass J.I."/>
            <person name="Rusch D."/>
            <person name="Podicherti R."/>
            <person name="Tsui H.-C.T."/>
            <person name="Winkler M.E."/>
        </authorList>
    </citation>
    <scope>NUCLEOTIDE SEQUENCE [LARGE SCALE GENOMIC DNA]</scope>
    <source>
        <strain evidence="4 5">YBY</strain>
    </source>
</reference>
<evidence type="ECO:0000313" key="5">
    <source>
        <dbReference type="Proteomes" id="UP000245216"/>
    </source>
</evidence>
<evidence type="ECO:0000256" key="1">
    <source>
        <dbReference type="HAMAP-Rule" id="MF_02215"/>
    </source>
</evidence>
<keyword evidence="1" id="KW-0963">Cytoplasm</keyword>
<dbReference type="Proteomes" id="UP000245216">
    <property type="component" value="Unassembled WGS sequence"/>
</dbReference>
<dbReference type="UniPathway" id="UPA00232"/>
<dbReference type="STRING" id="511.UZ73_13260"/>
<comment type="similarity">
    <text evidence="1">Belongs to the UbiJ family.</text>
</comment>